<dbReference type="InterPro" id="IPR011234">
    <property type="entry name" value="Fumarylacetoacetase-like_C"/>
</dbReference>
<name>A0A081NIW5_9GAMM</name>
<keyword evidence="4" id="KW-1185">Reference proteome</keyword>
<proteinExistence type="predicted"/>
<dbReference type="Proteomes" id="UP000028073">
    <property type="component" value="Unassembled WGS sequence"/>
</dbReference>
<gene>
    <name evidence="3" type="ORF">GZ78_12865</name>
</gene>
<dbReference type="RefSeq" id="WP_034836560.1">
    <property type="nucleotide sequence ID" value="NZ_JOKH01000002.1"/>
</dbReference>
<dbReference type="GO" id="GO:0016853">
    <property type="term" value="F:isomerase activity"/>
    <property type="evidence" value="ECO:0007669"/>
    <property type="project" value="UniProtKB-KW"/>
</dbReference>
<dbReference type="GO" id="GO:0046872">
    <property type="term" value="F:metal ion binding"/>
    <property type="evidence" value="ECO:0007669"/>
    <property type="project" value="UniProtKB-KW"/>
</dbReference>
<keyword evidence="3" id="KW-0413">Isomerase</keyword>
<dbReference type="Gene3D" id="3.90.850.10">
    <property type="entry name" value="Fumarylacetoacetase-like, C-terminal domain"/>
    <property type="match status" value="1"/>
</dbReference>
<evidence type="ECO:0000256" key="1">
    <source>
        <dbReference type="ARBA" id="ARBA00022723"/>
    </source>
</evidence>
<dbReference type="SUPFAM" id="SSF56529">
    <property type="entry name" value="FAH"/>
    <property type="match status" value="1"/>
</dbReference>
<dbReference type="Pfam" id="PF01557">
    <property type="entry name" value="FAA_hydrolase"/>
    <property type="match status" value="1"/>
</dbReference>
<feature type="domain" description="Fumarylacetoacetase-like C-terminal" evidence="2">
    <location>
        <begin position="19"/>
        <end position="211"/>
    </location>
</feature>
<dbReference type="EMBL" id="JOKH01000002">
    <property type="protein sequence ID" value="KEQ18388.1"/>
    <property type="molecule type" value="Genomic_DNA"/>
</dbReference>
<dbReference type="AlphaFoldDB" id="A0A081NIW5"/>
<evidence type="ECO:0000313" key="4">
    <source>
        <dbReference type="Proteomes" id="UP000028073"/>
    </source>
</evidence>
<dbReference type="eggNOG" id="COG0179">
    <property type="taxonomic scope" value="Bacteria"/>
</dbReference>
<organism evidence="3 4">
    <name type="scientific">Endozoicomonas numazuensis</name>
    <dbReference type="NCBI Taxonomy" id="1137799"/>
    <lineage>
        <taxon>Bacteria</taxon>
        <taxon>Pseudomonadati</taxon>
        <taxon>Pseudomonadota</taxon>
        <taxon>Gammaproteobacteria</taxon>
        <taxon>Oceanospirillales</taxon>
        <taxon>Endozoicomonadaceae</taxon>
        <taxon>Endozoicomonas</taxon>
    </lineage>
</organism>
<comment type="caution">
    <text evidence="3">The sequence shown here is derived from an EMBL/GenBank/DDBJ whole genome shotgun (WGS) entry which is preliminary data.</text>
</comment>
<reference evidence="3 4" key="1">
    <citation type="submission" date="2014-06" db="EMBL/GenBank/DDBJ databases">
        <title>Whole Genome Sequences of Three Symbiotic Endozoicomonas Bacteria.</title>
        <authorList>
            <person name="Neave M.J."/>
            <person name="Apprill A."/>
            <person name="Voolstra C.R."/>
        </authorList>
    </citation>
    <scope>NUCLEOTIDE SEQUENCE [LARGE SCALE GENOMIC DNA]</scope>
    <source>
        <strain evidence="3 4">DSM 25634</strain>
    </source>
</reference>
<dbReference type="PANTHER" id="PTHR11820:SF7">
    <property type="entry name" value="ACYLPYRUVASE FAHD1, MITOCHONDRIAL"/>
    <property type="match status" value="1"/>
</dbReference>
<sequence>MKYRHHWLSGDRIDLPTGKVVCVGRNYAEHIRELNNPLPDDPVLFIKPSTSLASLETPFAIPANRGEVHYETEIAILIDSRLQNASESESICAIKAMGLALDLTLRDVQSRLKAKGLPWEVAKAFDGSCPVSGFIAKEHLPDFDDIQFSLKVNGKTRQEDTSAHMLTSIPGLINYISRHFTLEPGDIVLTGTPAGVGPVKQGDQLELSISDRFTLTTSCL</sequence>
<dbReference type="PANTHER" id="PTHR11820">
    <property type="entry name" value="ACYLPYRUVASE"/>
    <property type="match status" value="1"/>
</dbReference>
<dbReference type="OrthoDB" id="9805307at2"/>
<dbReference type="GO" id="GO:0018773">
    <property type="term" value="F:acetylpyruvate hydrolase activity"/>
    <property type="evidence" value="ECO:0007669"/>
    <property type="project" value="TreeGrafter"/>
</dbReference>
<dbReference type="NCBIfam" id="NF007967">
    <property type="entry name" value="PRK10691.1"/>
    <property type="match status" value="1"/>
</dbReference>
<accession>A0A081NIW5</accession>
<dbReference type="STRING" id="1137799.GZ78_12865"/>
<protein>
    <submittedName>
        <fullName evidence="3">5-carboxymethyl-2-hydroxymuconate delta-isomerase</fullName>
    </submittedName>
</protein>
<dbReference type="InterPro" id="IPR036663">
    <property type="entry name" value="Fumarylacetoacetase_C_sf"/>
</dbReference>
<keyword evidence="1" id="KW-0479">Metal-binding</keyword>
<evidence type="ECO:0000313" key="3">
    <source>
        <dbReference type="EMBL" id="KEQ18388.1"/>
    </source>
</evidence>
<evidence type="ECO:0000259" key="2">
    <source>
        <dbReference type="Pfam" id="PF01557"/>
    </source>
</evidence>